<reference evidence="4" key="1">
    <citation type="journal article" date="2019" name="Int. J. Syst. Evol. Microbiol.">
        <title>The Global Catalogue of Microorganisms (GCM) 10K type strain sequencing project: providing services to taxonomists for standard genome sequencing and annotation.</title>
        <authorList>
            <consortium name="The Broad Institute Genomics Platform"/>
            <consortium name="The Broad Institute Genome Sequencing Center for Infectious Disease"/>
            <person name="Wu L."/>
            <person name="Ma J."/>
        </authorList>
    </citation>
    <scope>NUCLEOTIDE SEQUENCE [LARGE SCALE GENOMIC DNA]</scope>
    <source>
        <strain evidence="4">CGMCC 1.15342</strain>
    </source>
</reference>
<keyword evidence="2" id="KW-0472">Membrane</keyword>
<feature type="transmembrane region" description="Helical" evidence="2">
    <location>
        <begin position="46"/>
        <end position="65"/>
    </location>
</feature>
<evidence type="ECO:0000256" key="1">
    <source>
        <dbReference type="SAM" id="MobiDB-lite"/>
    </source>
</evidence>
<evidence type="ECO:0000313" key="4">
    <source>
        <dbReference type="Proteomes" id="UP000597338"/>
    </source>
</evidence>
<feature type="region of interest" description="Disordered" evidence="1">
    <location>
        <begin position="1"/>
        <end position="39"/>
    </location>
</feature>
<organism evidence="3 4">
    <name type="scientific">Parapedobacter defluvii</name>
    <dbReference type="NCBI Taxonomy" id="2045106"/>
    <lineage>
        <taxon>Bacteria</taxon>
        <taxon>Pseudomonadati</taxon>
        <taxon>Bacteroidota</taxon>
        <taxon>Sphingobacteriia</taxon>
        <taxon>Sphingobacteriales</taxon>
        <taxon>Sphingobacteriaceae</taxon>
        <taxon>Parapedobacter</taxon>
    </lineage>
</organism>
<dbReference type="EMBL" id="BMIK01000004">
    <property type="protein sequence ID" value="GGC26005.1"/>
    <property type="molecule type" value="Genomic_DNA"/>
</dbReference>
<feature type="compositionally biased region" description="Basic and acidic residues" evidence="1">
    <location>
        <begin position="1"/>
        <end position="12"/>
    </location>
</feature>
<evidence type="ECO:0000313" key="3">
    <source>
        <dbReference type="EMBL" id="GGC26005.1"/>
    </source>
</evidence>
<keyword evidence="2" id="KW-1133">Transmembrane helix</keyword>
<name>A0ABQ1LKP0_9SPHI</name>
<proteinExistence type="predicted"/>
<sequence>METNSHRTDEKGNLQAEENYAAHQENPAPSPEAINEPNDRPASNTMWVAIIIAIIIMSILYFVFIY</sequence>
<keyword evidence="2" id="KW-0812">Transmembrane</keyword>
<gene>
    <name evidence="3" type="ORF">GCM10011386_17540</name>
</gene>
<protein>
    <submittedName>
        <fullName evidence="3">Uncharacterized protein</fullName>
    </submittedName>
</protein>
<accession>A0ABQ1LKP0</accession>
<dbReference type="Proteomes" id="UP000597338">
    <property type="component" value="Unassembled WGS sequence"/>
</dbReference>
<dbReference type="RefSeq" id="WP_188749670.1">
    <property type="nucleotide sequence ID" value="NZ_BMIK01000004.1"/>
</dbReference>
<comment type="caution">
    <text evidence="3">The sequence shown here is derived from an EMBL/GenBank/DDBJ whole genome shotgun (WGS) entry which is preliminary data.</text>
</comment>
<keyword evidence="4" id="KW-1185">Reference proteome</keyword>
<evidence type="ECO:0000256" key="2">
    <source>
        <dbReference type="SAM" id="Phobius"/>
    </source>
</evidence>